<dbReference type="Proteomes" id="UP000219621">
    <property type="component" value="Unassembled WGS sequence"/>
</dbReference>
<evidence type="ECO:0000259" key="1">
    <source>
        <dbReference type="Pfam" id="PF07929"/>
    </source>
</evidence>
<organism evidence="2 3">
    <name type="scientific">Caenispirillum bisanense</name>
    <dbReference type="NCBI Taxonomy" id="414052"/>
    <lineage>
        <taxon>Bacteria</taxon>
        <taxon>Pseudomonadati</taxon>
        <taxon>Pseudomonadota</taxon>
        <taxon>Alphaproteobacteria</taxon>
        <taxon>Rhodospirillales</taxon>
        <taxon>Novispirillaceae</taxon>
        <taxon>Caenispirillum</taxon>
    </lineage>
</organism>
<dbReference type="PANTHER" id="PTHR41878:SF1">
    <property type="entry name" value="TNPR PROTEIN"/>
    <property type="match status" value="1"/>
</dbReference>
<dbReference type="PANTHER" id="PTHR41878">
    <property type="entry name" value="LEXA REPRESSOR-RELATED"/>
    <property type="match status" value="1"/>
</dbReference>
<gene>
    <name evidence="2" type="ORF">SAMN05421508_11913</name>
</gene>
<dbReference type="SUPFAM" id="SSF159941">
    <property type="entry name" value="MM3350-like"/>
    <property type="match status" value="1"/>
</dbReference>
<dbReference type="AlphaFoldDB" id="A0A286H235"/>
<evidence type="ECO:0000313" key="2">
    <source>
        <dbReference type="EMBL" id="SOE01516.1"/>
    </source>
</evidence>
<dbReference type="InterPro" id="IPR024047">
    <property type="entry name" value="MM3350-like_sf"/>
</dbReference>
<accession>A0A286H235</accession>
<dbReference type="EMBL" id="OCNJ01000019">
    <property type="protein sequence ID" value="SOE01516.1"/>
    <property type="molecule type" value="Genomic_DNA"/>
</dbReference>
<name>A0A286H235_9PROT</name>
<sequence>MTDIIQLKITLMDVDPPVWRRVQVPADYPLRRVHDVIQATMGWFDMHLHEFRIGGKIYGEPDIEGDLAFGTQGTRIHSDRNVKLGTIVARGVPTFDYVYDFGDDWRHEVAVEKVMPSEDGVDYPVLLDWSGACPPEDCGGSTGYADFLAAINDPDHEEHDEVADWWGEDSFDTGFLDLEAVRAMLGRIRAARRTVPRRKATEP</sequence>
<reference evidence="2 3" key="1">
    <citation type="submission" date="2017-09" db="EMBL/GenBank/DDBJ databases">
        <authorList>
            <person name="Ehlers B."/>
            <person name="Leendertz F.H."/>
        </authorList>
    </citation>
    <scope>NUCLEOTIDE SEQUENCE [LARGE SCALE GENOMIC DNA]</scope>
    <source>
        <strain evidence="2 3">USBA 140</strain>
    </source>
</reference>
<dbReference type="Pfam" id="PF07929">
    <property type="entry name" value="PRiA4_ORF3"/>
    <property type="match status" value="1"/>
</dbReference>
<keyword evidence="3" id="KW-1185">Reference proteome</keyword>
<evidence type="ECO:0000313" key="3">
    <source>
        <dbReference type="Proteomes" id="UP000219621"/>
    </source>
</evidence>
<feature type="domain" description="Plasmid pRiA4b Orf3-like" evidence="1">
    <location>
        <begin position="4"/>
        <end position="179"/>
    </location>
</feature>
<dbReference type="Gene3D" id="3.10.290.30">
    <property type="entry name" value="MM3350-like"/>
    <property type="match status" value="1"/>
</dbReference>
<dbReference type="RefSeq" id="WP_176525324.1">
    <property type="nucleotide sequence ID" value="NZ_OCNJ01000019.1"/>
</dbReference>
<proteinExistence type="predicted"/>
<protein>
    <submittedName>
        <fullName evidence="2">PRiA4b ORF-3-like protein</fullName>
    </submittedName>
</protein>
<dbReference type="InterPro" id="IPR012912">
    <property type="entry name" value="Plasmid_pRiA4b_Orf3-like"/>
</dbReference>